<name>A0A5J4TU23_9EUKA</name>
<dbReference type="AlphaFoldDB" id="A0A5J4TU23"/>
<feature type="non-terminal residue" evidence="3">
    <location>
        <position position="1"/>
    </location>
</feature>
<keyword evidence="1" id="KW-0732">Signal</keyword>
<accession>A0A5J4TU23</accession>
<dbReference type="InterPro" id="IPR027385">
    <property type="entry name" value="Beta-barrel_OMP"/>
</dbReference>
<dbReference type="EMBL" id="SNRW01026333">
    <property type="protein sequence ID" value="KAA6360875.1"/>
    <property type="molecule type" value="Genomic_DNA"/>
</dbReference>
<evidence type="ECO:0000259" key="2">
    <source>
        <dbReference type="Pfam" id="PF13505"/>
    </source>
</evidence>
<dbReference type="Proteomes" id="UP000324800">
    <property type="component" value="Unassembled WGS sequence"/>
</dbReference>
<evidence type="ECO:0000313" key="4">
    <source>
        <dbReference type="Proteomes" id="UP000324800"/>
    </source>
</evidence>
<feature type="non-terminal residue" evidence="3">
    <location>
        <position position="376"/>
    </location>
</feature>
<comment type="caution">
    <text evidence="3">The sequence shown here is derived from an EMBL/GenBank/DDBJ whole genome shotgun (WGS) entry which is preliminary data.</text>
</comment>
<reference evidence="3 4" key="1">
    <citation type="submission" date="2019-03" db="EMBL/GenBank/DDBJ databases">
        <title>Single cell metagenomics reveals metabolic interactions within the superorganism composed of flagellate Streblomastix strix and complex community of Bacteroidetes bacteria on its surface.</title>
        <authorList>
            <person name="Treitli S.C."/>
            <person name="Kolisko M."/>
            <person name="Husnik F."/>
            <person name="Keeling P."/>
            <person name="Hampl V."/>
        </authorList>
    </citation>
    <scope>NUCLEOTIDE SEQUENCE [LARGE SCALE GENOMIC DNA]</scope>
    <source>
        <strain evidence="3">ST1C</strain>
    </source>
</reference>
<proteinExistence type="predicted"/>
<evidence type="ECO:0000313" key="3">
    <source>
        <dbReference type="EMBL" id="KAA6360875.1"/>
    </source>
</evidence>
<gene>
    <name evidence="3" type="ORF">EZS28_043598</name>
</gene>
<organism evidence="3 4">
    <name type="scientific">Streblomastix strix</name>
    <dbReference type="NCBI Taxonomy" id="222440"/>
    <lineage>
        <taxon>Eukaryota</taxon>
        <taxon>Metamonada</taxon>
        <taxon>Preaxostyla</taxon>
        <taxon>Oxymonadida</taxon>
        <taxon>Streblomastigidae</taxon>
        <taxon>Streblomastix</taxon>
    </lineage>
</organism>
<protein>
    <recommendedName>
        <fullName evidence="2">Outer membrane protein beta-barrel domain-containing protein</fullName>
    </recommendedName>
</protein>
<dbReference type="Pfam" id="PF13505">
    <property type="entry name" value="OMP_b-brl"/>
    <property type="match status" value="1"/>
</dbReference>
<feature type="domain" description="Outer membrane protein beta-barrel" evidence="2">
    <location>
        <begin position="209"/>
        <end position="301"/>
    </location>
</feature>
<evidence type="ECO:0000256" key="1">
    <source>
        <dbReference type="ARBA" id="ARBA00022729"/>
    </source>
</evidence>
<sequence>QAVCHPFETVSTGFFKYPCPLGKRAGIGHKSESDRTQIGQNLLIHHIVVMMQSRNVGGIRILNSKQDDVRLRRSRIKRHIGTLLQIYNSFGVFIKTWRVCQFRTFDTSSCVQPDVASNKDIYSMAICSIEILRTYVVSFMEKKNSINKRPSDETLKRQYGGCFKKKEIMFKTRGCYGLNINNLLKNLQIIKDLSGESNMFRANSANSKVLLVSLFMAMAITANAQLQWGVKAGLNVSSFRGIEDEHEKDNYGNSYDSEQGNKAGFHVGVAAQYLFTPQVGIETGLYYSTLGTKVTEEEKSGSSSDKQAIVNNSVAISKQNELPRSIDLSQVFINRRTASIDSKFVSIKSRRYRGIEKPLRSPDKQAGNLSLLWREA</sequence>